<dbReference type="EnsemblPlants" id="QL02p037248:mrna">
    <property type="protein sequence ID" value="QL02p037248:mrna"/>
    <property type="gene ID" value="QL02p037248"/>
</dbReference>
<evidence type="ECO:0000313" key="3">
    <source>
        <dbReference type="Proteomes" id="UP000594261"/>
    </source>
</evidence>
<dbReference type="OMA" id="DIFAPEC"/>
<keyword evidence="3" id="KW-1185">Reference proteome</keyword>
<evidence type="ECO:0000313" key="2">
    <source>
        <dbReference type="EnsemblPlants" id="QL02p037248:mrna"/>
    </source>
</evidence>
<reference evidence="2" key="2">
    <citation type="submission" date="2021-01" db="UniProtKB">
        <authorList>
            <consortium name="EnsemblPlants"/>
        </authorList>
    </citation>
    <scope>IDENTIFICATION</scope>
</reference>
<dbReference type="PANTHER" id="PTHR33710:SF79">
    <property type="entry name" value="OS06G0205337 PROTEIN"/>
    <property type="match status" value="1"/>
</dbReference>
<dbReference type="InParanoid" id="A0A7N2KVG6"/>
<protein>
    <recommendedName>
        <fullName evidence="4">Endonuclease/exonuclease/phosphatase</fullName>
    </recommendedName>
</protein>
<dbReference type="InterPro" id="IPR036691">
    <property type="entry name" value="Endo/exonu/phosph_ase_sf"/>
</dbReference>
<name>A0A7N2KVG6_QUELO</name>
<proteinExistence type="predicted"/>
<evidence type="ECO:0008006" key="4">
    <source>
        <dbReference type="Google" id="ProtNLM"/>
    </source>
</evidence>
<feature type="compositionally biased region" description="Low complexity" evidence="1">
    <location>
        <begin position="8"/>
        <end position="22"/>
    </location>
</feature>
<dbReference type="PANTHER" id="PTHR33710">
    <property type="entry name" value="BNAC02G09200D PROTEIN"/>
    <property type="match status" value="1"/>
</dbReference>
<sequence>MLLGDCNSYSSSSEKCGGSSRGDYSSKPFRNFLSNAAAIELGFHGPQYTCVGCRSDGVHVRIRLDQGCCNQEWQEMFPNAGIKHLVGPTSDHKPILLDTHFENNNINKPFRFEAMLLASKWNKTSFGQTKTKIQELERRIEAIQSKPPSKEALEEEASLMMELKEWQTREELRLKQKSCELWLKEGDKNSKFFHASILIRRRRNNISEIKLENGERIYGREDIEKYFEDHFNELYSTSNPSFPVDLENLIELSISAVENTSCSKSLQKKKFKELSLR</sequence>
<reference evidence="3" key="1">
    <citation type="journal article" date="2016" name="G3 (Bethesda)">
        <title>First Draft Assembly and Annotation of the Genome of a California Endemic Oak Quercus lobata Nee (Fagaceae).</title>
        <authorList>
            <person name="Sork V.L."/>
            <person name="Fitz-Gibbon S.T."/>
            <person name="Puiu D."/>
            <person name="Crepeau M."/>
            <person name="Gugger P.F."/>
            <person name="Sherman R."/>
            <person name="Stevens K."/>
            <person name="Langley C.H."/>
            <person name="Pellegrini M."/>
            <person name="Salzberg S.L."/>
        </authorList>
    </citation>
    <scope>NUCLEOTIDE SEQUENCE [LARGE SCALE GENOMIC DNA]</scope>
    <source>
        <strain evidence="3">cv. SW786</strain>
    </source>
</reference>
<dbReference type="Proteomes" id="UP000594261">
    <property type="component" value="Chromosome 2"/>
</dbReference>
<dbReference type="AlphaFoldDB" id="A0A7N2KVG6"/>
<dbReference type="SUPFAM" id="SSF56219">
    <property type="entry name" value="DNase I-like"/>
    <property type="match status" value="1"/>
</dbReference>
<feature type="region of interest" description="Disordered" evidence="1">
    <location>
        <begin position="1"/>
        <end position="23"/>
    </location>
</feature>
<dbReference type="Gene3D" id="3.60.10.10">
    <property type="entry name" value="Endonuclease/exonuclease/phosphatase"/>
    <property type="match status" value="1"/>
</dbReference>
<evidence type="ECO:0000256" key="1">
    <source>
        <dbReference type="SAM" id="MobiDB-lite"/>
    </source>
</evidence>
<organism evidence="2 3">
    <name type="scientific">Quercus lobata</name>
    <name type="common">Valley oak</name>
    <dbReference type="NCBI Taxonomy" id="97700"/>
    <lineage>
        <taxon>Eukaryota</taxon>
        <taxon>Viridiplantae</taxon>
        <taxon>Streptophyta</taxon>
        <taxon>Embryophyta</taxon>
        <taxon>Tracheophyta</taxon>
        <taxon>Spermatophyta</taxon>
        <taxon>Magnoliopsida</taxon>
        <taxon>eudicotyledons</taxon>
        <taxon>Gunneridae</taxon>
        <taxon>Pentapetalae</taxon>
        <taxon>rosids</taxon>
        <taxon>fabids</taxon>
        <taxon>Fagales</taxon>
        <taxon>Fagaceae</taxon>
        <taxon>Quercus</taxon>
    </lineage>
</organism>
<dbReference type="Gramene" id="QL02p037248:mrna">
    <property type="protein sequence ID" value="QL02p037248:mrna"/>
    <property type="gene ID" value="QL02p037248"/>
</dbReference>
<accession>A0A7N2KVG6</accession>